<dbReference type="Proteomes" id="UP001172457">
    <property type="component" value="Chromosome 6"/>
</dbReference>
<dbReference type="GO" id="GO:0003824">
    <property type="term" value="F:catalytic activity"/>
    <property type="evidence" value="ECO:0007669"/>
    <property type="project" value="InterPro"/>
</dbReference>
<feature type="region of interest" description="Disordered" evidence="1">
    <location>
        <begin position="1"/>
        <end position="20"/>
    </location>
</feature>
<feature type="domain" description="Endonuclease/exonuclease/phosphatase" evidence="2">
    <location>
        <begin position="61"/>
        <end position="259"/>
    </location>
</feature>
<keyword evidence="4" id="KW-1185">Reference proteome</keyword>
<dbReference type="PANTHER" id="PTHR33710:SF64">
    <property type="entry name" value="ENDONUCLEASE_EXONUCLEASE_PHOSPHATASE DOMAIN-CONTAINING PROTEIN"/>
    <property type="match status" value="1"/>
</dbReference>
<proteinExistence type="predicted"/>
<feature type="compositionally biased region" description="Basic residues" evidence="1">
    <location>
        <begin position="10"/>
        <end position="20"/>
    </location>
</feature>
<dbReference type="AlphaFoldDB" id="A0AA38SV31"/>
<organism evidence="3 4">
    <name type="scientific">Centaurea solstitialis</name>
    <name type="common">yellow star-thistle</name>
    <dbReference type="NCBI Taxonomy" id="347529"/>
    <lineage>
        <taxon>Eukaryota</taxon>
        <taxon>Viridiplantae</taxon>
        <taxon>Streptophyta</taxon>
        <taxon>Embryophyta</taxon>
        <taxon>Tracheophyta</taxon>
        <taxon>Spermatophyta</taxon>
        <taxon>Magnoliopsida</taxon>
        <taxon>eudicotyledons</taxon>
        <taxon>Gunneridae</taxon>
        <taxon>Pentapetalae</taxon>
        <taxon>asterids</taxon>
        <taxon>campanulids</taxon>
        <taxon>Asterales</taxon>
        <taxon>Asteraceae</taxon>
        <taxon>Carduoideae</taxon>
        <taxon>Cardueae</taxon>
        <taxon>Centaureinae</taxon>
        <taxon>Centaurea</taxon>
    </lineage>
</organism>
<dbReference type="Gene3D" id="3.60.10.10">
    <property type="entry name" value="Endonuclease/exonuclease/phosphatase"/>
    <property type="match status" value="1"/>
</dbReference>
<accession>A0AA38SV31</accession>
<protein>
    <recommendedName>
        <fullName evidence="2">Endonuclease/exonuclease/phosphatase domain-containing protein</fullName>
    </recommendedName>
</protein>
<evidence type="ECO:0000259" key="2">
    <source>
        <dbReference type="Pfam" id="PF03372"/>
    </source>
</evidence>
<dbReference type="InterPro" id="IPR005135">
    <property type="entry name" value="Endo/exonuclease/phosphatase"/>
</dbReference>
<sequence length="391" mass="44430">MKRMLSCSCKSKHGRRRNPKCPHLNSLGDVEGDAFFTDEEEDEGLMGIRIRREVLLMIKLLSLNVNGLSSDFKRNWIRSLGKEFSCYFVCLQESHLQSVDHRIINSCWGIRAVDFAFAGSSGRSGGLITFWDPSHFVLESSFHGQNFLVVKGKWRSNNLNCLIVNVYAPNDPPGRAQLWDTLSELVGENPNAGWVFCGDFNEVLSTGLVEPNMGGRRFTWSNAEGTKFSKIDRIFLSAGFLSRWPNPSVIALPRLYSDHNPLFLDTGKIDFGPVPFRFFNSWLIMDDLSAVVNSCWSNSDSENSSQSGIHRLFLKLKSTKMAIKDWRVPVRERNTKLLIDLKTKLNSLDLSEELGDLDPLEREEKEFIVGKIKEMEQADLADVKQRRKLDG</sequence>
<dbReference type="Pfam" id="PF03372">
    <property type="entry name" value="Exo_endo_phos"/>
    <property type="match status" value="1"/>
</dbReference>
<comment type="caution">
    <text evidence="3">The sequence shown here is derived from an EMBL/GenBank/DDBJ whole genome shotgun (WGS) entry which is preliminary data.</text>
</comment>
<dbReference type="EMBL" id="JARYMX010000006">
    <property type="protein sequence ID" value="KAJ9545418.1"/>
    <property type="molecule type" value="Genomic_DNA"/>
</dbReference>
<evidence type="ECO:0000313" key="3">
    <source>
        <dbReference type="EMBL" id="KAJ9545418.1"/>
    </source>
</evidence>
<dbReference type="InterPro" id="IPR036691">
    <property type="entry name" value="Endo/exonu/phosph_ase_sf"/>
</dbReference>
<gene>
    <name evidence="3" type="ORF">OSB04_025125</name>
</gene>
<name>A0AA38SV31_9ASTR</name>
<reference evidence="3" key="1">
    <citation type="submission" date="2023-03" db="EMBL/GenBank/DDBJ databases">
        <title>Chromosome-scale reference genome and RAD-based genetic map of yellow starthistle (Centaurea solstitialis) reveal putative structural variation and QTLs associated with invader traits.</title>
        <authorList>
            <person name="Reatini B."/>
            <person name="Cang F.A."/>
            <person name="Jiang Q."/>
            <person name="Mckibben M.T.W."/>
            <person name="Barker M.S."/>
            <person name="Rieseberg L.H."/>
            <person name="Dlugosch K.M."/>
        </authorList>
    </citation>
    <scope>NUCLEOTIDE SEQUENCE</scope>
    <source>
        <strain evidence="3">CAN-66</strain>
        <tissue evidence="3">Leaf</tissue>
    </source>
</reference>
<dbReference type="PANTHER" id="PTHR33710">
    <property type="entry name" value="BNAC02G09200D PROTEIN"/>
    <property type="match status" value="1"/>
</dbReference>
<evidence type="ECO:0000256" key="1">
    <source>
        <dbReference type="SAM" id="MobiDB-lite"/>
    </source>
</evidence>
<evidence type="ECO:0000313" key="4">
    <source>
        <dbReference type="Proteomes" id="UP001172457"/>
    </source>
</evidence>
<dbReference type="SUPFAM" id="SSF56219">
    <property type="entry name" value="DNase I-like"/>
    <property type="match status" value="1"/>
</dbReference>